<dbReference type="GO" id="GO:0015095">
    <property type="term" value="F:magnesium ion transmembrane transporter activity"/>
    <property type="evidence" value="ECO:0007669"/>
    <property type="project" value="TreeGrafter"/>
</dbReference>
<dbReference type="PROSITE" id="PS50297">
    <property type="entry name" value="ANK_REP_REGION"/>
    <property type="match status" value="4"/>
</dbReference>
<protein>
    <submittedName>
        <fullName evidence="5">Uncharacterized protein</fullName>
    </submittedName>
</protein>
<dbReference type="Proteomes" id="UP000184330">
    <property type="component" value="Unassembled WGS sequence"/>
</dbReference>
<evidence type="ECO:0000256" key="2">
    <source>
        <dbReference type="SAM" id="Coils"/>
    </source>
</evidence>
<gene>
    <name evidence="5" type="ORF">PAC_17891</name>
</gene>
<accession>A0A1L7XSG3</accession>
<dbReference type="PANTHER" id="PTHR47685">
    <property type="entry name" value="MAGNESIUM TRANSPORT PROTEIN CORA"/>
    <property type="match status" value="1"/>
</dbReference>
<dbReference type="InterPro" id="IPR002110">
    <property type="entry name" value="Ankyrin_rpt"/>
</dbReference>
<dbReference type="InterPro" id="IPR002523">
    <property type="entry name" value="MgTranspt_CorA/ZnTranspt_ZntB"/>
</dbReference>
<feature type="compositionally biased region" description="Polar residues" evidence="3">
    <location>
        <begin position="563"/>
        <end position="581"/>
    </location>
</feature>
<feature type="compositionally biased region" description="Basic and acidic residues" evidence="3">
    <location>
        <begin position="536"/>
        <end position="547"/>
    </location>
</feature>
<feature type="region of interest" description="Disordered" evidence="3">
    <location>
        <begin position="532"/>
        <end position="581"/>
    </location>
</feature>
<feature type="transmembrane region" description="Helical" evidence="4">
    <location>
        <begin position="1065"/>
        <end position="1082"/>
    </location>
</feature>
<keyword evidence="1" id="KW-0040">ANK repeat</keyword>
<sequence>MSLVPFGDTVRPVDKVLWRAIGDGDEALVRTLLEDQGASLVTRNLENQTALHLAVLNGHEAIARLLLERGADIEAAGDDGEKPLYIAAATGNFAIARVLLQFNASAESFNVRKQLSALHRAVEQGHEEIVNLLLRHGADVDLQNSNGETALFDAVVKGNSKLATLLLRNGANKDIQSKDGRSILTIAAGDNTMMELLQKSYLLRGPSINHEKEPEEFRFSQIPTPPTVENKQEHQVDATQGFEMTIIDFVIGKHEQRVVNTTSVWDVLYGRGPDIIMNRNRDSTEDDNEKTFRWYHFPANNMAWVEALVSRLSAEQKSGAAMLTDEFKSNLGLTNSAGQQYQTATAHSSFMRPLCRSVKSRPETSFGTGEGDHVMLFMPYLHFEDYYDYGKMSRVISQVKRLTEQDRGGEMSDDQPVYTRMSRRHLSLEVLHKYRIDYELDQDPEYILINRWVPEYEQDFLWASSRETREKRGKQRILAIQDGKVGGEFEHVISQAHHSVTGEAHRVRDSREEPKSGKSRLSPWIIWFAGGPWPGRPDRDEDRRPPVPREITIPTSEILVTPGTLTKTTYQPPGIQGTFSTSTDRIDTAAHEQISGSIKSIKLKNGSERSIAQGDEGGNENERRDGQPRLASGSRAQTMQTEEAVPEKTDIPREDSKTRKAHAPLMTIDHLNESLIRGYLLPLSGKPPFLQPRRTLDQYFYTHLKNTTMRDSDQVVYRHMLKRNMPPKIFMVDQLWLWILNGDTIITCCPQRWRSWSEVGPEKSATQQRRLVTMSDDPLNVHQMVLKFLKNPAREPITSIYDLAGVITDCTASVFDPFRISDEFQFLDFFERSIGSVSNNEAYCFQRFTESLGQSASQDSDSDPRFNITRETNLLVEIKDIRDELSILQMVLSHQASTMADLSRICSRARSELTPAAALQPGDPPVVIPNRVLDSHMWRIARMDQLAEKTYQSLNNLIDLKQKQASISEALSARKQAENTLRQAENTSRQAEHAASQAESTAKLLAAGAEQAAETARQGKTILVFTVITIIFLPLSFMAAFFAIAIESFPFNDNGKLDLGYVLKYMLSVSGAVAIPFILIAFNQDRIVRWMSVFGRVFFQHSRDNGGLSWERKRSSNKLDAPSTAILHNAIGGV</sequence>
<dbReference type="EMBL" id="FJOG01000049">
    <property type="protein sequence ID" value="CZR67992.1"/>
    <property type="molecule type" value="Genomic_DNA"/>
</dbReference>
<feature type="repeat" description="ANK" evidence="1">
    <location>
        <begin position="113"/>
        <end position="145"/>
    </location>
</feature>
<evidence type="ECO:0000256" key="1">
    <source>
        <dbReference type="PROSITE-ProRule" id="PRU00023"/>
    </source>
</evidence>
<feature type="repeat" description="ANK" evidence="1">
    <location>
        <begin position="46"/>
        <end position="78"/>
    </location>
</feature>
<dbReference type="Pfam" id="PF12796">
    <property type="entry name" value="Ank_2"/>
    <property type="match status" value="2"/>
</dbReference>
<keyword evidence="4" id="KW-1133">Transmembrane helix</keyword>
<dbReference type="PROSITE" id="PS50088">
    <property type="entry name" value="ANK_REPEAT"/>
    <property type="match status" value="4"/>
</dbReference>
<keyword evidence="4" id="KW-0812">Transmembrane</keyword>
<dbReference type="InterPro" id="IPR036770">
    <property type="entry name" value="Ankyrin_rpt-contain_sf"/>
</dbReference>
<dbReference type="Pfam" id="PF01544">
    <property type="entry name" value="CorA"/>
    <property type="match status" value="1"/>
</dbReference>
<feature type="repeat" description="ANK" evidence="1">
    <location>
        <begin position="146"/>
        <end position="178"/>
    </location>
</feature>
<keyword evidence="4" id="KW-0472">Membrane</keyword>
<dbReference type="PANTHER" id="PTHR47685:SF1">
    <property type="entry name" value="MAGNESIUM TRANSPORT PROTEIN CORA"/>
    <property type="match status" value="1"/>
</dbReference>
<evidence type="ECO:0000256" key="4">
    <source>
        <dbReference type="SAM" id="Phobius"/>
    </source>
</evidence>
<feature type="coiled-coil region" evidence="2">
    <location>
        <begin position="960"/>
        <end position="1001"/>
    </location>
</feature>
<dbReference type="SUPFAM" id="SSF48403">
    <property type="entry name" value="Ankyrin repeat"/>
    <property type="match status" value="1"/>
</dbReference>
<name>A0A1L7XSG3_9HELO</name>
<keyword evidence="6" id="KW-1185">Reference proteome</keyword>
<dbReference type="AlphaFoldDB" id="A0A1L7XSG3"/>
<dbReference type="SMART" id="SM00248">
    <property type="entry name" value="ANK"/>
    <property type="match status" value="5"/>
</dbReference>
<reference evidence="5 6" key="1">
    <citation type="submission" date="2016-03" db="EMBL/GenBank/DDBJ databases">
        <authorList>
            <person name="Ploux O."/>
        </authorList>
    </citation>
    <scope>NUCLEOTIDE SEQUENCE [LARGE SCALE GENOMIC DNA]</scope>
    <source>
        <strain evidence="5 6">UAMH 11012</strain>
    </source>
</reference>
<dbReference type="STRING" id="576137.A0A1L7XSG3"/>
<evidence type="ECO:0000313" key="6">
    <source>
        <dbReference type="Proteomes" id="UP000184330"/>
    </source>
</evidence>
<evidence type="ECO:0000313" key="5">
    <source>
        <dbReference type="EMBL" id="CZR67992.1"/>
    </source>
</evidence>
<evidence type="ECO:0000256" key="3">
    <source>
        <dbReference type="SAM" id="MobiDB-lite"/>
    </source>
</evidence>
<feature type="region of interest" description="Disordered" evidence="3">
    <location>
        <begin position="497"/>
        <end position="518"/>
    </location>
</feature>
<keyword evidence="2" id="KW-0175">Coiled coil</keyword>
<organism evidence="5 6">
    <name type="scientific">Phialocephala subalpina</name>
    <dbReference type="NCBI Taxonomy" id="576137"/>
    <lineage>
        <taxon>Eukaryota</taxon>
        <taxon>Fungi</taxon>
        <taxon>Dikarya</taxon>
        <taxon>Ascomycota</taxon>
        <taxon>Pezizomycotina</taxon>
        <taxon>Leotiomycetes</taxon>
        <taxon>Helotiales</taxon>
        <taxon>Mollisiaceae</taxon>
        <taxon>Phialocephala</taxon>
        <taxon>Phialocephala fortinii species complex</taxon>
    </lineage>
</organism>
<feature type="transmembrane region" description="Helical" evidence="4">
    <location>
        <begin position="1022"/>
        <end position="1045"/>
    </location>
</feature>
<dbReference type="InterPro" id="IPR050829">
    <property type="entry name" value="CorA_MIT"/>
</dbReference>
<proteinExistence type="predicted"/>
<feature type="compositionally biased region" description="Basic and acidic residues" evidence="3">
    <location>
        <begin position="503"/>
        <end position="516"/>
    </location>
</feature>
<dbReference type="GO" id="GO:0015099">
    <property type="term" value="F:nickel cation transmembrane transporter activity"/>
    <property type="evidence" value="ECO:0007669"/>
    <property type="project" value="TreeGrafter"/>
</dbReference>
<dbReference type="Gene3D" id="1.25.40.20">
    <property type="entry name" value="Ankyrin repeat-containing domain"/>
    <property type="match status" value="2"/>
</dbReference>
<dbReference type="GO" id="GO:0015087">
    <property type="term" value="F:cobalt ion transmembrane transporter activity"/>
    <property type="evidence" value="ECO:0007669"/>
    <property type="project" value="TreeGrafter"/>
</dbReference>
<dbReference type="Gene3D" id="1.20.58.340">
    <property type="entry name" value="Magnesium transport protein CorA, transmembrane region"/>
    <property type="match status" value="1"/>
</dbReference>
<feature type="compositionally biased region" description="Basic and acidic residues" evidence="3">
    <location>
        <begin position="645"/>
        <end position="658"/>
    </location>
</feature>
<dbReference type="PRINTS" id="PR01415">
    <property type="entry name" value="ANKYRIN"/>
</dbReference>
<dbReference type="OrthoDB" id="341259at2759"/>
<feature type="repeat" description="ANK" evidence="1">
    <location>
        <begin position="79"/>
        <end position="111"/>
    </location>
</feature>
<feature type="region of interest" description="Disordered" evidence="3">
    <location>
        <begin position="597"/>
        <end position="661"/>
    </location>
</feature>